<feature type="transmembrane region" description="Helical" evidence="1">
    <location>
        <begin position="21"/>
        <end position="42"/>
    </location>
</feature>
<protein>
    <recommendedName>
        <fullName evidence="4">Integral membrane protein</fullName>
    </recommendedName>
</protein>
<organism evidence="2 3">
    <name type="scientific">Pseudonocardia kongjuensis</name>
    <dbReference type="NCBI Taxonomy" id="102227"/>
    <lineage>
        <taxon>Bacteria</taxon>
        <taxon>Bacillati</taxon>
        <taxon>Actinomycetota</taxon>
        <taxon>Actinomycetes</taxon>
        <taxon>Pseudonocardiales</taxon>
        <taxon>Pseudonocardiaceae</taxon>
        <taxon>Pseudonocardia</taxon>
    </lineage>
</organism>
<comment type="caution">
    <text evidence="2">The sequence shown here is derived from an EMBL/GenBank/DDBJ whole genome shotgun (WGS) entry which is preliminary data.</text>
</comment>
<dbReference type="RefSeq" id="WP_344022924.1">
    <property type="nucleotide sequence ID" value="NZ_BAAAJK010000011.1"/>
</dbReference>
<evidence type="ECO:0000313" key="3">
    <source>
        <dbReference type="Proteomes" id="UP001501414"/>
    </source>
</evidence>
<accession>A0ABP4IMS7</accession>
<reference evidence="3" key="1">
    <citation type="journal article" date="2019" name="Int. J. Syst. Evol. Microbiol.">
        <title>The Global Catalogue of Microorganisms (GCM) 10K type strain sequencing project: providing services to taxonomists for standard genome sequencing and annotation.</title>
        <authorList>
            <consortium name="The Broad Institute Genomics Platform"/>
            <consortium name="The Broad Institute Genome Sequencing Center for Infectious Disease"/>
            <person name="Wu L."/>
            <person name="Ma J."/>
        </authorList>
    </citation>
    <scope>NUCLEOTIDE SEQUENCE [LARGE SCALE GENOMIC DNA]</scope>
    <source>
        <strain evidence="3">JCM 11896</strain>
    </source>
</reference>
<feature type="transmembrane region" description="Helical" evidence="1">
    <location>
        <begin position="103"/>
        <end position="123"/>
    </location>
</feature>
<feature type="transmembrane region" description="Helical" evidence="1">
    <location>
        <begin position="77"/>
        <end position="97"/>
    </location>
</feature>
<keyword evidence="1" id="KW-0812">Transmembrane</keyword>
<keyword evidence="3" id="KW-1185">Reference proteome</keyword>
<proteinExistence type="predicted"/>
<evidence type="ECO:0000313" key="2">
    <source>
        <dbReference type="EMBL" id="GAA1390428.1"/>
    </source>
</evidence>
<gene>
    <name evidence="2" type="ORF">GCM10009613_30980</name>
</gene>
<dbReference type="EMBL" id="BAAAJK010000011">
    <property type="protein sequence ID" value="GAA1390428.1"/>
    <property type="molecule type" value="Genomic_DNA"/>
</dbReference>
<keyword evidence="1" id="KW-1133">Transmembrane helix</keyword>
<feature type="transmembrane region" description="Helical" evidence="1">
    <location>
        <begin position="48"/>
        <end position="70"/>
    </location>
</feature>
<keyword evidence="1" id="KW-0472">Membrane</keyword>
<evidence type="ECO:0000256" key="1">
    <source>
        <dbReference type="SAM" id="Phobius"/>
    </source>
</evidence>
<evidence type="ECO:0008006" key="4">
    <source>
        <dbReference type="Google" id="ProtNLM"/>
    </source>
</evidence>
<dbReference type="Proteomes" id="UP001501414">
    <property type="component" value="Unassembled WGS sequence"/>
</dbReference>
<name>A0ABP4IMS7_9PSEU</name>
<sequence length="129" mass="12582">MNPTTHPTTRPAIAIRPALRVDALASGALGAATAAGAVPLAPLLGLPVALLVGAGAFLVLFAGGLLLLAARRPVPPGGVWAVVAVNVAWVVASVALVQVAAPTALGTAFLLAQAVVVAVFAGWQSAAGR</sequence>